<feature type="compositionally biased region" description="Basic and acidic residues" evidence="1">
    <location>
        <begin position="393"/>
        <end position="404"/>
    </location>
</feature>
<feature type="chain" id="PRO_5013843792" evidence="2">
    <location>
        <begin position="37"/>
        <end position="404"/>
    </location>
</feature>
<name>A0A2H3JRW5_WOLCO</name>
<sequence length="404" mass="43412">MGICRRVWPSCPSHDRCIVALALALALIVLTPAVLAPSPLPPPLCFPLHWLLSGTALDQEYCGPPSGVPVLTLLDDSQSSACPSSSGVLDPTNVIIPTTLPVGRACVLSDPARTFPIPASTTTLLSMATPDPTPILQALPISAPASSSAHVSSMHASSSVHASSSAPSAPTSSSEPAPTPVLTLLLPPPPPAICRDVPLETAPPSRPPWLWVAEPDLTVTLDPSIHKLPCPIMHRVPCPVNSLQQLKDMVNYLAPHTPCQYSDCRVLAKLPYVGGVPNNFWVSSPNMDFVPKVPIHNSDIEFSYNADSMLGAFELFKWPASYNNVVPHTIAALINPILLQCQRQDYAMCRPPYQWQDAEIDSLADNDNAYPNDVHDDDTPRLENTTAQSSHKCPSDSDNRPVKK</sequence>
<protein>
    <submittedName>
        <fullName evidence="3">Uncharacterized protein</fullName>
    </submittedName>
</protein>
<evidence type="ECO:0000256" key="1">
    <source>
        <dbReference type="SAM" id="MobiDB-lite"/>
    </source>
</evidence>
<dbReference type="EMBL" id="KB468053">
    <property type="protein sequence ID" value="PCH40508.1"/>
    <property type="molecule type" value="Genomic_DNA"/>
</dbReference>
<feature type="compositionally biased region" description="Polar residues" evidence="1">
    <location>
        <begin position="382"/>
        <end position="392"/>
    </location>
</feature>
<feature type="signal peptide" evidence="2">
    <location>
        <begin position="1"/>
        <end position="36"/>
    </location>
</feature>
<proteinExistence type="predicted"/>
<evidence type="ECO:0000256" key="2">
    <source>
        <dbReference type="SAM" id="SignalP"/>
    </source>
</evidence>
<organism evidence="3 4">
    <name type="scientific">Wolfiporia cocos (strain MD-104)</name>
    <name type="common">Brown rot fungus</name>
    <dbReference type="NCBI Taxonomy" id="742152"/>
    <lineage>
        <taxon>Eukaryota</taxon>
        <taxon>Fungi</taxon>
        <taxon>Dikarya</taxon>
        <taxon>Basidiomycota</taxon>
        <taxon>Agaricomycotina</taxon>
        <taxon>Agaricomycetes</taxon>
        <taxon>Polyporales</taxon>
        <taxon>Phaeolaceae</taxon>
        <taxon>Wolfiporia</taxon>
    </lineage>
</organism>
<dbReference type="STRING" id="742152.A0A2H3JRW5"/>
<feature type="region of interest" description="Disordered" evidence="1">
    <location>
        <begin position="364"/>
        <end position="404"/>
    </location>
</feature>
<gene>
    <name evidence="3" type="ORF">WOLCODRAFT_150560</name>
</gene>
<keyword evidence="2" id="KW-0732">Signal</keyword>
<feature type="region of interest" description="Disordered" evidence="1">
    <location>
        <begin position="150"/>
        <end position="182"/>
    </location>
</feature>
<accession>A0A2H3JRW5</accession>
<reference evidence="3 4" key="1">
    <citation type="journal article" date="2012" name="Science">
        <title>The Paleozoic origin of enzymatic lignin decomposition reconstructed from 31 fungal genomes.</title>
        <authorList>
            <person name="Floudas D."/>
            <person name="Binder M."/>
            <person name="Riley R."/>
            <person name="Barry K."/>
            <person name="Blanchette R.A."/>
            <person name="Henrissat B."/>
            <person name="Martinez A.T."/>
            <person name="Otillar R."/>
            <person name="Spatafora J.W."/>
            <person name="Yadav J.S."/>
            <person name="Aerts A."/>
            <person name="Benoit I."/>
            <person name="Boyd A."/>
            <person name="Carlson A."/>
            <person name="Copeland A."/>
            <person name="Coutinho P.M."/>
            <person name="de Vries R.P."/>
            <person name="Ferreira P."/>
            <person name="Findley K."/>
            <person name="Foster B."/>
            <person name="Gaskell J."/>
            <person name="Glotzer D."/>
            <person name="Gorecki P."/>
            <person name="Heitman J."/>
            <person name="Hesse C."/>
            <person name="Hori C."/>
            <person name="Igarashi K."/>
            <person name="Jurgens J.A."/>
            <person name="Kallen N."/>
            <person name="Kersten P."/>
            <person name="Kohler A."/>
            <person name="Kuees U."/>
            <person name="Kumar T.K.A."/>
            <person name="Kuo A."/>
            <person name="LaButti K."/>
            <person name="Larrondo L.F."/>
            <person name="Lindquist E."/>
            <person name="Ling A."/>
            <person name="Lombard V."/>
            <person name="Lucas S."/>
            <person name="Lundell T."/>
            <person name="Martin R."/>
            <person name="McLaughlin D.J."/>
            <person name="Morgenstern I."/>
            <person name="Morin E."/>
            <person name="Murat C."/>
            <person name="Nagy L.G."/>
            <person name="Nolan M."/>
            <person name="Ohm R.A."/>
            <person name="Patyshakuliyeva A."/>
            <person name="Rokas A."/>
            <person name="Ruiz-Duenas F.J."/>
            <person name="Sabat G."/>
            <person name="Salamov A."/>
            <person name="Samejima M."/>
            <person name="Schmutz J."/>
            <person name="Slot J.C."/>
            <person name="St John F."/>
            <person name="Stenlid J."/>
            <person name="Sun H."/>
            <person name="Sun S."/>
            <person name="Syed K."/>
            <person name="Tsang A."/>
            <person name="Wiebenga A."/>
            <person name="Young D."/>
            <person name="Pisabarro A."/>
            <person name="Eastwood D.C."/>
            <person name="Martin F."/>
            <person name="Cullen D."/>
            <person name="Grigoriev I.V."/>
            <person name="Hibbett D.S."/>
        </authorList>
    </citation>
    <scope>NUCLEOTIDE SEQUENCE [LARGE SCALE GENOMIC DNA]</scope>
    <source>
        <strain evidence="3 4">MD-104</strain>
    </source>
</reference>
<keyword evidence="4" id="KW-1185">Reference proteome</keyword>
<evidence type="ECO:0000313" key="3">
    <source>
        <dbReference type="EMBL" id="PCH40508.1"/>
    </source>
</evidence>
<evidence type="ECO:0000313" key="4">
    <source>
        <dbReference type="Proteomes" id="UP000218811"/>
    </source>
</evidence>
<dbReference type="Proteomes" id="UP000218811">
    <property type="component" value="Unassembled WGS sequence"/>
</dbReference>
<dbReference type="AlphaFoldDB" id="A0A2H3JRW5"/>